<organism evidence="4 5">
    <name type="scientific">Ceratopteris richardii</name>
    <name type="common">Triangle waterfern</name>
    <dbReference type="NCBI Taxonomy" id="49495"/>
    <lineage>
        <taxon>Eukaryota</taxon>
        <taxon>Viridiplantae</taxon>
        <taxon>Streptophyta</taxon>
        <taxon>Embryophyta</taxon>
        <taxon>Tracheophyta</taxon>
        <taxon>Polypodiopsida</taxon>
        <taxon>Polypodiidae</taxon>
        <taxon>Polypodiales</taxon>
        <taxon>Pteridineae</taxon>
        <taxon>Pteridaceae</taxon>
        <taxon>Parkerioideae</taxon>
        <taxon>Ceratopteris</taxon>
    </lineage>
</organism>
<dbReference type="Pfam" id="PF23572">
    <property type="entry name" value="GH3_C"/>
    <property type="match status" value="1"/>
</dbReference>
<gene>
    <name evidence="4" type="ORF">KP509_09G019500</name>
</gene>
<dbReference type="GO" id="GO:0016881">
    <property type="term" value="F:acid-amino acid ligase activity"/>
    <property type="evidence" value="ECO:0007669"/>
    <property type="project" value="TreeGrafter"/>
</dbReference>
<dbReference type="AlphaFoldDB" id="A0A8T2U5U9"/>
<dbReference type="OrthoDB" id="10004661at2759"/>
<feature type="domain" description="GH3 C-terminal" evidence="3">
    <location>
        <begin position="424"/>
        <end position="537"/>
    </location>
</feature>
<dbReference type="Pfam" id="PF03321">
    <property type="entry name" value="GH3"/>
    <property type="match status" value="1"/>
</dbReference>
<dbReference type="PANTHER" id="PTHR31901:SF48">
    <property type="entry name" value="INDOLE-3-ACETIC ACID-AMIDO SYNTHETASE GH3.10"/>
    <property type="match status" value="1"/>
</dbReference>
<evidence type="ECO:0000313" key="4">
    <source>
        <dbReference type="EMBL" id="KAH7428824.1"/>
    </source>
</evidence>
<dbReference type="EMBL" id="CM035414">
    <property type="protein sequence ID" value="KAH7428824.1"/>
    <property type="molecule type" value="Genomic_DNA"/>
</dbReference>
<comment type="caution">
    <text evidence="4">The sequence shown here is derived from an EMBL/GenBank/DDBJ whole genome shotgun (WGS) entry which is preliminary data.</text>
</comment>
<dbReference type="Proteomes" id="UP000825935">
    <property type="component" value="Chromosome 9"/>
</dbReference>
<proteinExistence type="inferred from homology"/>
<name>A0A8T2U5U9_CERRI</name>
<dbReference type="Pfam" id="PF23571">
    <property type="entry name" value="GH3_M"/>
    <property type="match status" value="1"/>
</dbReference>
<dbReference type="InterPro" id="IPR004993">
    <property type="entry name" value="GH3"/>
</dbReference>
<sequence>MALTKEDLELIAEFDEAARDVSSEQIRLLSVILSENTSCEYLRQHRVSDIPTFKDRMPVIDPDVVQPIIQRIADGDPSSLLTNSQITSMIVSSGTSNGRARMVPSTMTSRQILSQRFLLSNAILKREISGNIVGKSLNFIYAGKLQTTKGGLKAGSSSTLHLRSGAHLNSLSQWTSPLGVVLGPNVQQSMYCHLLCGLLQTMDVTVVTSFLAYALTEAFRFLEEVWEELCNDIATGTLSDRVTDVSVRSAVLELLRCDDELAKKIRSECLKGWSSIIKRLWPNVVYIHTIVTGAMEPYVPYLKDYAGNVPIVCGDYGSSECTVGINLNPRAPPDEVIFTLVPYAAYFEFLELDWQEGEKLVDLTNLEIGKEYEIIVTTITGLYRYRLGDVIRITGYYFRLPQFAFARRKNVMLSINTDKTDEKELCEVVKQASARLEAGKMDLLEFTSYADHSSRPGHYTIFWELKGTVFIEDSILQFCCEDLDSSFNDPYQRGRAAGTIGPLELCIVKEGTFYNVMKFVLQSGLSPTQYKTPRCIKCTNQLNILRSSVMKIYTPSH</sequence>
<evidence type="ECO:0000313" key="5">
    <source>
        <dbReference type="Proteomes" id="UP000825935"/>
    </source>
</evidence>
<evidence type="ECO:0000259" key="3">
    <source>
        <dbReference type="Pfam" id="PF23572"/>
    </source>
</evidence>
<dbReference type="PANTHER" id="PTHR31901">
    <property type="entry name" value="GH3 DOMAIN-CONTAINING PROTEIN"/>
    <property type="match status" value="1"/>
</dbReference>
<dbReference type="InterPro" id="IPR055378">
    <property type="entry name" value="GH3_C"/>
</dbReference>
<dbReference type="GO" id="GO:0005737">
    <property type="term" value="C:cytoplasm"/>
    <property type="evidence" value="ECO:0007669"/>
    <property type="project" value="TreeGrafter"/>
</dbReference>
<feature type="domain" description="GH3 middle" evidence="2">
    <location>
        <begin position="338"/>
        <end position="408"/>
    </location>
</feature>
<evidence type="ECO:0000256" key="1">
    <source>
        <dbReference type="ARBA" id="ARBA00008068"/>
    </source>
</evidence>
<dbReference type="InterPro" id="IPR055377">
    <property type="entry name" value="GH3_M"/>
</dbReference>
<reference evidence="4" key="1">
    <citation type="submission" date="2021-08" db="EMBL/GenBank/DDBJ databases">
        <title>WGS assembly of Ceratopteris richardii.</title>
        <authorList>
            <person name="Marchant D.B."/>
            <person name="Chen G."/>
            <person name="Jenkins J."/>
            <person name="Shu S."/>
            <person name="Leebens-Mack J."/>
            <person name="Grimwood J."/>
            <person name="Schmutz J."/>
            <person name="Soltis P."/>
            <person name="Soltis D."/>
            <person name="Chen Z.-H."/>
        </authorList>
    </citation>
    <scope>NUCLEOTIDE SEQUENCE</scope>
    <source>
        <strain evidence="4">Whitten #5841</strain>
        <tissue evidence="4">Leaf</tissue>
    </source>
</reference>
<accession>A0A8T2U5U9</accession>
<comment type="similarity">
    <text evidence="1">Belongs to the IAA-amido conjugating enzyme family.</text>
</comment>
<evidence type="ECO:0000259" key="2">
    <source>
        <dbReference type="Pfam" id="PF23571"/>
    </source>
</evidence>
<keyword evidence="5" id="KW-1185">Reference proteome</keyword>
<protein>
    <submittedName>
        <fullName evidence="4">Uncharacterized protein</fullName>
    </submittedName>
</protein>
<dbReference type="OMA" id="ENTSCEY"/>